<name>A0ACB8LBG3_CITSI</name>
<evidence type="ECO:0000313" key="1">
    <source>
        <dbReference type="EMBL" id="KAH9770540.1"/>
    </source>
</evidence>
<keyword evidence="1" id="KW-0347">Helicase</keyword>
<protein>
    <submittedName>
        <fullName evidence="1">RNA helicase</fullName>
    </submittedName>
</protein>
<gene>
    <name evidence="1" type="ORF">KPL71_012415</name>
</gene>
<keyword evidence="1" id="KW-0547">Nucleotide-binding</keyword>
<dbReference type="EMBL" id="CM039173">
    <property type="protein sequence ID" value="KAH9770540.1"/>
    <property type="molecule type" value="Genomic_DNA"/>
</dbReference>
<proteinExistence type="predicted"/>
<keyword evidence="1" id="KW-0067">ATP-binding</keyword>
<keyword evidence="2" id="KW-1185">Reference proteome</keyword>
<reference evidence="2" key="1">
    <citation type="journal article" date="2023" name="Hortic. Res.">
        <title>A chromosome-level phased genome enabling allele-level studies in sweet orange: a case study on citrus Huanglongbing tolerance.</title>
        <authorList>
            <person name="Wu B."/>
            <person name="Yu Q."/>
            <person name="Deng Z."/>
            <person name="Duan Y."/>
            <person name="Luo F."/>
            <person name="Gmitter F. Jr."/>
        </authorList>
    </citation>
    <scope>NUCLEOTIDE SEQUENCE [LARGE SCALE GENOMIC DNA]</scope>
    <source>
        <strain evidence="2">cv. Valencia</strain>
    </source>
</reference>
<sequence length="1233" mass="136897">MDQNRAAKMGKKKQKKAEQQQQKQQQQQSPTVAEATRIRISQILDGFLASKDEVYTFDANLSNRERAVVHEVCKKMGMTSKSSGRGKQRRVSVYKSKKRVETDKGKENLPSLTFSEGSKLVLQDLFTHYPPDDGEPGEKLDANQSRKSDKTRGKRDDIFCKPKMSKAEIAMKVESLTSRIEKDANLRQIVEERSKLPISSFKDVITSTVDSNQVVLISGETGCGKTTQVPQFLLEHIWSKGETCKIVCTQPRRISATSVAERISVERGENIGDNIGYKIRLESKGGKHSSIVFCTNGVLLRLLVSQGVSRLKEASNKPAKDDVSALTHIIVDEIHERDRYSDFMLAIIRDMLPSYPHLRLILMSATLDADRFSQYFGGCPVIQVPGFTYPVKSFYLEDVLSILKSAESNHLDSASLIVPNEDPELTEENKSTLDEAISLAWSNDEFDMLLELVSLEGSPNVYNYQHTLTGLTPLMVLAGKGRVGDVCMLLSLGADCQLKAKDGRTALQLGEQENQPEVAQIIKKHMENALSDSMKQQLLDKYLATVNPELIDLVLIEQLLRKICMDSEDGAILVFLPGWEDINKTRDRLLANPFFRDTSKFVIIPLHSMVPSVQQKKVFKRPPPGCRKIILSTNIAETAITIDDVVYVIDSGRMKEKSYDPYNNVSTLQSSWVSKASAKQRAGRAGRCQAGICYHLYSQLRAASLPDFQVPEIKRIPIEELCLQVKLLDPNCNIEDFLQKTLDPPVSVTIRNAIIVLQDIGALSLDEKVTELGEKLGCLSVHPLMSKMLFFAILMDCLDPALTLACASDYRDPFTLPISPNEKKRATAAKFELASLYGGQSDQLAVIAAFECWKNAKQRGQEAWFCSQYFVSSGVMNMLLGMRKQLQTELIKNGFIPEDVSSCSHNARVPGIIHAVLMAGLYPMVARLRPPHKNGRRFVETAGGAKVRLHPHSLNFKLSFKKTDDCPLMVYDEITRGDGGMHVRNCTVVGPLPLLLLATEIAVAPAPDNEDDDEDDDMSDDDADENESDEDCMEIDDKTSVQHGENVMSSPDKSVTVVVDRWLYFGSTALDIAQIYCLRERLSAAILFKVTHPQKALPPVLEASMYAMASILSYDGFSGISLPAESVESLTSMIQATEIDKCPAARNRGTGQNPSNFLMSLMSPNTRQYFPLRDHKSRIPAHKGSTKGNQLSTQVAQPPLFHGSPVVGSGSGMHIPPGPRGDSFKRPRGNWSK</sequence>
<comment type="caution">
    <text evidence="1">The sequence shown here is derived from an EMBL/GenBank/DDBJ whole genome shotgun (WGS) entry which is preliminary data.</text>
</comment>
<accession>A0ACB8LBG3</accession>
<dbReference type="Proteomes" id="UP000829398">
    <property type="component" value="Chromosome 4"/>
</dbReference>
<organism evidence="1 2">
    <name type="scientific">Citrus sinensis</name>
    <name type="common">Sweet orange</name>
    <name type="synonym">Citrus aurantium var. sinensis</name>
    <dbReference type="NCBI Taxonomy" id="2711"/>
    <lineage>
        <taxon>Eukaryota</taxon>
        <taxon>Viridiplantae</taxon>
        <taxon>Streptophyta</taxon>
        <taxon>Embryophyta</taxon>
        <taxon>Tracheophyta</taxon>
        <taxon>Spermatophyta</taxon>
        <taxon>Magnoliopsida</taxon>
        <taxon>eudicotyledons</taxon>
        <taxon>Gunneridae</taxon>
        <taxon>Pentapetalae</taxon>
        <taxon>rosids</taxon>
        <taxon>malvids</taxon>
        <taxon>Sapindales</taxon>
        <taxon>Rutaceae</taxon>
        <taxon>Aurantioideae</taxon>
        <taxon>Citrus</taxon>
    </lineage>
</organism>
<keyword evidence="1" id="KW-0378">Hydrolase</keyword>
<evidence type="ECO:0000313" key="2">
    <source>
        <dbReference type="Proteomes" id="UP000829398"/>
    </source>
</evidence>